<accession>A0A2N1MFY1</accession>
<feature type="compositionally biased region" description="Polar residues" evidence="1">
    <location>
        <begin position="16"/>
        <end position="25"/>
    </location>
</feature>
<reference evidence="2 3" key="1">
    <citation type="submission" date="2016-04" db="EMBL/GenBank/DDBJ databases">
        <title>Genome analyses suggest a sexual origin of heterokaryosis in a supposedly ancient asexual fungus.</title>
        <authorList>
            <person name="Ropars J."/>
            <person name="Sedzielewska K."/>
            <person name="Noel J."/>
            <person name="Charron P."/>
            <person name="Farinelli L."/>
            <person name="Marton T."/>
            <person name="Kruger M."/>
            <person name="Pelin A."/>
            <person name="Brachmann A."/>
            <person name="Corradi N."/>
        </authorList>
    </citation>
    <scope>NUCLEOTIDE SEQUENCE [LARGE SCALE GENOMIC DNA]</scope>
    <source>
        <strain evidence="2 3">C2</strain>
    </source>
</reference>
<evidence type="ECO:0000256" key="1">
    <source>
        <dbReference type="SAM" id="MobiDB-lite"/>
    </source>
</evidence>
<evidence type="ECO:0000313" key="2">
    <source>
        <dbReference type="EMBL" id="PKK60548.1"/>
    </source>
</evidence>
<dbReference type="VEuPathDB" id="FungiDB:FUN_008608"/>
<dbReference type="AlphaFoldDB" id="A0A2N1MFY1"/>
<proteinExistence type="predicted"/>
<feature type="region of interest" description="Disordered" evidence="1">
    <location>
        <begin position="1"/>
        <end position="25"/>
    </location>
</feature>
<feature type="region of interest" description="Disordered" evidence="1">
    <location>
        <begin position="181"/>
        <end position="224"/>
    </location>
</feature>
<dbReference type="Proteomes" id="UP000233469">
    <property type="component" value="Unassembled WGS sequence"/>
</dbReference>
<sequence>MNKRTSRQGQVPLGSNDRNTAEANLDNRLTQNQKKVLTQNCIDVQKVYHSERGPSRPVPVNSNTFEFQLNRERSGAFFKPVVSDSNEPHMSFKLSGTADRSQSPLSYFNDVNTQVTGGHVTLHNENKGKDEKVSTSLSEAADFPTLLRTGESIGMRKYNNDALHAISWKTNKLVGQGLKDQNDQLRQSRSRQDRSRSPQSRSPRSRSHQDRSRPHQRQPQEKKR</sequence>
<evidence type="ECO:0000313" key="3">
    <source>
        <dbReference type="Proteomes" id="UP000233469"/>
    </source>
</evidence>
<gene>
    <name evidence="2" type="ORF">RhiirC2_761676</name>
</gene>
<protein>
    <submittedName>
        <fullName evidence="2">Uncharacterized protein</fullName>
    </submittedName>
</protein>
<comment type="caution">
    <text evidence="2">The sequence shown here is derived from an EMBL/GenBank/DDBJ whole genome shotgun (WGS) entry which is preliminary data.</text>
</comment>
<feature type="compositionally biased region" description="Basic and acidic residues" evidence="1">
    <location>
        <begin position="207"/>
        <end position="224"/>
    </location>
</feature>
<dbReference type="EMBL" id="LLXL01002548">
    <property type="protein sequence ID" value="PKK60548.1"/>
    <property type="molecule type" value="Genomic_DNA"/>
</dbReference>
<name>A0A2N1MFY1_9GLOM</name>
<reference evidence="2 3" key="2">
    <citation type="submission" date="2017-10" db="EMBL/GenBank/DDBJ databases">
        <title>Extensive intraspecific genome diversity in a model arbuscular mycorrhizal fungus.</title>
        <authorList>
            <person name="Chen E.C.H."/>
            <person name="Morin E."/>
            <person name="Baudet D."/>
            <person name="Noel J."/>
            <person name="Ndikumana S."/>
            <person name="Charron P."/>
            <person name="St-Onge C."/>
            <person name="Giorgi J."/>
            <person name="Grigoriev I.V."/>
            <person name="Roux C."/>
            <person name="Martin F.M."/>
            <person name="Corradi N."/>
        </authorList>
    </citation>
    <scope>NUCLEOTIDE SEQUENCE [LARGE SCALE GENOMIC DNA]</scope>
    <source>
        <strain evidence="2 3">C2</strain>
    </source>
</reference>
<dbReference type="OrthoDB" id="10307551at2759"/>
<organism evidence="2 3">
    <name type="scientific">Rhizophagus irregularis</name>
    <dbReference type="NCBI Taxonomy" id="588596"/>
    <lineage>
        <taxon>Eukaryota</taxon>
        <taxon>Fungi</taxon>
        <taxon>Fungi incertae sedis</taxon>
        <taxon>Mucoromycota</taxon>
        <taxon>Glomeromycotina</taxon>
        <taxon>Glomeromycetes</taxon>
        <taxon>Glomerales</taxon>
        <taxon>Glomeraceae</taxon>
        <taxon>Rhizophagus</taxon>
    </lineage>
</organism>